<dbReference type="InterPro" id="IPR050482">
    <property type="entry name" value="Sensor_HK_TwoCompSys"/>
</dbReference>
<keyword evidence="1" id="KW-0808">Transferase</keyword>
<feature type="domain" description="GAF" evidence="5">
    <location>
        <begin position="207"/>
        <end position="404"/>
    </location>
</feature>
<proteinExistence type="predicted"/>
<keyword evidence="2 7" id="KW-0418">Kinase</keyword>
<evidence type="ECO:0000256" key="4">
    <source>
        <dbReference type="SAM" id="MobiDB-lite"/>
    </source>
</evidence>
<dbReference type="PANTHER" id="PTHR24421:SF56">
    <property type="entry name" value="OXYGEN SENSOR HISTIDINE KINASE RESPONSE REGULATOR DOST"/>
    <property type="match status" value="1"/>
</dbReference>
<dbReference type="Gene3D" id="3.30.565.10">
    <property type="entry name" value="Histidine kinase-like ATPase, C-terminal domain"/>
    <property type="match status" value="1"/>
</dbReference>
<dbReference type="InterPro" id="IPR003594">
    <property type="entry name" value="HATPase_dom"/>
</dbReference>
<evidence type="ECO:0000256" key="2">
    <source>
        <dbReference type="ARBA" id="ARBA00022777"/>
    </source>
</evidence>
<dbReference type="SMART" id="SM00387">
    <property type="entry name" value="HATPase_c"/>
    <property type="match status" value="1"/>
</dbReference>
<dbReference type="Gene3D" id="1.20.5.1930">
    <property type="match status" value="1"/>
</dbReference>
<evidence type="ECO:0000313" key="8">
    <source>
        <dbReference type="Proteomes" id="UP001059597"/>
    </source>
</evidence>
<feature type="region of interest" description="Disordered" evidence="4">
    <location>
        <begin position="301"/>
        <end position="350"/>
    </location>
</feature>
<evidence type="ECO:0000313" key="7">
    <source>
        <dbReference type="EMBL" id="BDM69580.1"/>
    </source>
</evidence>
<feature type="domain" description="GAF" evidence="5">
    <location>
        <begin position="40"/>
        <end position="186"/>
    </location>
</feature>
<feature type="domain" description="Histidine kinase/HSP90-like ATPase" evidence="6">
    <location>
        <begin position="517"/>
        <end position="607"/>
    </location>
</feature>
<feature type="region of interest" description="Disordered" evidence="4">
    <location>
        <begin position="1"/>
        <end position="22"/>
    </location>
</feature>
<organism evidence="7 8">
    <name type="scientific">Streptomyces nigrescens</name>
    <dbReference type="NCBI Taxonomy" id="1920"/>
    <lineage>
        <taxon>Bacteria</taxon>
        <taxon>Bacillati</taxon>
        <taxon>Actinomycetota</taxon>
        <taxon>Actinomycetes</taxon>
        <taxon>Kitasatosporales</taxon>
        <taxon>Streptomycetaceae</taxon>
        <taxon>Streptomyces</taxon>
    </lineage>
</organism>
<dbReference type="InterPro" id="IPR036890">
    <property type="entry name" value="HATPase_C_sf"/>
</dbReference>
<evidence type="ECO:0000256" key="1">
    <source>
        <dbReference type="ARBA" id="ARBA00022679"/>
    </source>
</evidence>
<dbReference type="Pfam" id="PF02518">
    <property type="entry name" value="HATPase_c"/>
    <property type="match status" value="1"/>
</dbReference>
<dbReference type="SUPFAM" id="SSF55781">
    <property type="entry name" value="GAF domain-like"/>
    <property type="match status" value="2"/>
</dbReference>
<dbReference type="PANTHER" id="PTHR24421">
    <property type="entry name" value="NITRATE/NITRITE SENSOR PROTEIN NARX-RELATED"/>
    <property type="match status" value="1"/>
</dbReference>
<sequence length="607" mass="63439">MSESQQYAPVAGGPRGPQLHEPDRMRSLLDAVMSLGRGLELPQVLRGIVEAAVTLTDAEYGALGVVGDGQLSQFLPVGMSDELIGLIGRTPCGRGILGELIRNPAPLRLTDLTRHPHSYGFPANHPPMRTFLGVPVRVRDEVFGNLYLTEKRGGGAFDADDEAVLTTLSTAAGVAIDNARMYHESRRRERWLEALGEITRSLLSGTDADEVLRLIAERAQEVAGADCAAVLLPASAPVPVSASASASASSVSVSVPASADRLTVAVACGTGASRILGLAVPVDGSLPGMAVRGGRPVVSADLRSDPRAYPLGPDAGGNGAVKPSAEKPSAGEEVNGDALSGDRGEADGPTVAVPLQVDAGCGALRLSRLAGRPAFDDAEVTLISGFADQAVIALELARRRAESEELTVLHDRDRIARDLHDLAIQRLFATGITLQSATRLIDRPEAAERVGRAVNDLDTTIKIIRSTIFGLRTTGDGKDGRGLRRDVTEVVQRAAGPLGFTPALRIDGPVDAAVPENLTPHLLAVTAEALSNAARHADAHHLDVTLSVTADTVTLTVADDGTGVGDAPHTGGLANMRARAEMHGGRLAVERPEDGGTRIVWRVPLSD</sequence>
<evidence type="ECO:0000256" key="3">
    <source>
        <dbReference type="ARBA" id="ARBA00023012"/>
    </source>
</evidence>
<gene>
    <name evidence="7" type="ORF">HEK616_30670</name>
</gene>
<dbReference type="InterPro" id="IPR029016">
    <property type="entry name" value="GAF-like_dom_sf"/>
</dbReference>
<dbReference type="InterPro" id="IPR003018">
    <property type="entry name" value="GAF"/>
</dbReference>
<accession>A0ABM7ZTW4</accession>
<dbReference type="EMBL" id="AP026073">
    <property type="protein sequence ID" value="BDM69580.1"/>
    <property type="molecule type" value="Genomic_DNA"/>
</dbReference>
<protein>
    <submittedName>
        <fullName evidence="7">Histidine kinase</fullName>
    </submittedName>
</protein>
<keyword evidence="3" id="KW-0902">Two-component regulatory system</keyword>
<dbReference type="Proteomes" id="UP001059597">
    <property type="component" value="Chromosome"/>
</dbReference>
<dbReference type="InterPro" id="IPR011712">
    <property type="entry name" value="Sig_transdc_His_kin_sub3_dim/P"/>
</dbReference>
<name>A0ABM7ZTW4_STRNI</name>
<dbReference type="GO" id="GO:0016301">
    <property type="term" value="F:kinase activity"/>
    <property type="evidence" value="ECO:0007669"/>
    <property type="project" value="UniProtKB-KW"/>
</dbReference>
<dbReference type="Pfam" id="PF13185">
    <property type="entry name" value="GAF_2"/>
    <property type="match status" value="2"/>
</dbReference>
<evidence type="ECO:0000259" key="5">
    <source>
        <dbReference type="SMART" id="SM00065"/>
    </source>
</evidence>
<dbReference type="Gene3D" id="3.30.450.40">
    <property type="match status" value="2"/>
</dbReference>
<keyword evidence="8" id="KW-1185">Reference proteome</keyword>
<dbReference type="SUPFAM" id="SSF55874">
    <property type="entry name" value="ATPase domain of HSP90 chaperone/DNA topoisomerase II/histidine kinase"/>
    <property type="match status" value="1"/>
</dbReference>
<dbReference type="SMART" id="SM00065">
    <property type="entry name" value="GAF"/>
    <property type="match status" value="2"/>
</dbReference>
<evidence type="ECO:0000259" key="6">
    <source>
        <dbReference type="SMART" id="SM00387"/>
    </source>
</evidence>
<dbReference type="CDD" id="cd16917">
    <property type="entry name" value="HATPase_UhpB-NarQ-NarX-like"/>
    <property type="match status" value="1"/>
</dbReference>
<dbReference type="Pfam" id="PF07730">
    <property type="entry name" value="HisKA_3"/>
    <property type="match status" value="1"/>
</dbReference>
<reference evidence="7" key="1">
    <citation type="submission" date="2022-06" db="EMBL/GenBank/DDBJ databases">
        <title>Complete genome sequence of Streptomyces nigrescens HEK616.</title>
        <authorList>
            <person name="Asamizu S."/>
            <person name="Onaka H."/>
        </authorList>
    </citation>
    <scope>NUCLEOTIDE SEQUENCE</scope>
    <source>
        <strain evidence="7">HEK616</strain>
    </source>
</reference>